<dbReference type="PANTHER" id="PTHR11091">
    <property type="entry name" value="OXIDOREDUCTASE-RELATED"/>
    <property type="match status" value="1"/>
</dbReference>
<dbReference type="eggNOG" id="ENOG502QRW5">
    <property type="taxonomic scope" value="Eukaryota"/>
</dbReference>
<evidence type="ECO:0000313" key="3">
    <source>
        <dbReference type="Ensembl" id="ENSCSAVP00000000070.1"/>
    </source>
</evidence>
<dbReference type="GeneTree" id="ENSGT00390000007126"/>
<reference evidence="4" key="1">
    <citation type="submission" date="2003-08" db="EMBL/GenBank/DDBJ databases">
        <authorList>
            <person name="Birren B."/>
            <person name="Nusbaum C."/>
            <person name="Abebe A."/>
            <person name="Abouelleil A."/>
            <person name="Adekoya E."/>
            <person name="Ait-zahra M."/>
            <person name="Allen N."/>
            <person name="Allen T."/>
            <person name="An P."/>
            <person name="Anderson M."/>
            <person name="Anderson S."/>
            <person name="Arachchi H."/>
            <person name="Armbruster J."/>
            <person name="Bachantsang P."/>
            <person name="Baldwin J."/>
            <person name="Barry A."/>
            <person name="Bayul T."/>
            <person name="Blitshsteyn B."/>
            <person name="Bloom T."/>
            <person name="Blye J."/>
            <person name="Boguslavskiy L."/>
            <person name="Borowsky M."/>
            <person name="Boukhgalter B."/>
            <person name="Brunache A."/>
            <person name="Butler J."/>
            <person name="Calixte N."/>
            <person name="Calvo S."/>
            <person name="Camarata J."/>
            <person name="Campo K."/>
            <person name="Chang J."/>
            <person name="Cheshatsang Y."/>
            <person name="Citroen M."/>
            <person name="Collymore A."/>
            <person name="Considine T."/>
            <person name="Cook A."/>
            <person name="Cooke P."/>
            <person name="Corum B."/>
            <person name="Cuomo C."/>
            <person name="David R."/>
            <person name="Dawoe T."/>
            <person name="Degray S."/>
            <person name="Dodge S."/>
            <person name="Dooley K."/>
            <person name="Dorje P."/>
            <person name="Dorjee K."/>
            <person name="Dorris L."/>
            <person name="Duffey N."/>
            <person name="Dupes A."/>
            <person name="Elkins T."/>
            <person name="Engels R."/>
            <person name="Erickson J."/>
            <person name="Farina A."/>
            <person name="Faro S."/>
            <person name="Ferreira P."/>
            <person name="Fischer H."/>
            <person name="Fitzgerald M."/>
            <person name="Foley K."/>
            <person name="Gage D."/>
            <person name="Galagan J."/>
            <person name="Gearin G."/>
            <person name="Gnerre S."/>
            <person name="Gnirke A."/>
            <person name="Goyette A."/>
            <person name="Graham J."/>
            <person name="Grandbois E."/>
            <person name="Gyaltsen K."/>
            <person name="Hafez N."/>
            <person name="Hagopian D."/>
            <person name="Hagos B."/>
            <person name="Hall J."/>
            <person name="Hatcher B."/>
            <person name="Heller A."/>
            <person name="Higgins H."/>
            <person name="Honan T."/>
            <person name="Horn A."/>
            <person name="Houde N."/>
            <person name="Hughes L."/>
            <person name="Hulme W."/>
            <person name="Husby E."/>
            <person name="Iliev I."/>
            <person name="Jaffe D."/>
            <person name="Jones C."/>
            <person name="Kamal M."/>
            <person name="Kamat A."/>
            <person name="Kamvysselis M."/>
            <person name="Karlsson E."/>
            <person name="Kells C."/>
            <person name="Kieu A."/>
            <person name="Kisner P."/>
            <person name="Kodira C."/>
            <person name="Kulbokas E."/>
            <person name="Labutti K."/>
            <person name="Lama D."/>
            <person name="Landers T."/>
            <person name="Leger J."/>
            <person name="Levine S."/>
            <person name="Lewis D."/>
            <person name="Lewis T."/>
            <person name="Lindblad-toh K."/>
            <person name="Liu X."/>
            <person name="Lokyitsang T."/>
            <person name="Lokyitsang Y."/>
            <person name="Lucien O."/>
            <person name="Lui A."/>
            <person name="Ma L.J."/>
            <person name="Mabbitt R."/>
            <person name="Macdonald J."/>
            <person name="Maclean C."/>
            <person name="Major J."/>
            <person name="Manning J."/>
            <person name="Marabella R."/>
            <person name="Maru K."/>
            <person name="Matthews C."/>
            <person name="Mauceli E."/>
            <person name="Mccarthy M."/>
            <person name="Mcdonough S."/>
            <person name="Mcghee T."/>
            <person name="Meldrim J."/>
            <person name="Meneus L."/>
            <person name="Mesirov J."/>
            <person name="Mihalev A."/>
            <person name="Mihova T."/>
            <person name="Mikkelsen T."/>
            <person name="Mlenga V."/>
            <person name="Moru K."/>
            <person name="Mozes J."/>
            <person name="Mulrain L."/>
            <person name="Munson G."/>
            <person name="Naylor J."/>
            <person name="Newes C."/>
            <person name="Nguyen C."/>
            <person name="Nguyen N."/>
            <person name="Nguyen T."/>
            <person name="Nicol R."/>
            <person name="Nielsen C."/>
            <person name="Nizzari M."/>
            <person name="Norbu C."/>
            <person name="Norbu N."/>
            <person name="O'donnell P."/>
            <person name="Okoawo O."/>
            <person name="O'leary S."/>
            <person name="Omotosho B."/>
            <person name="O'neill K."/>
            <person name="Osman S."/>
            <person name="Parker S."/>
            <person name="Perrin D."/>
            <person name="Phunkhang P."/>
            <person name="Piqani B."/>
            <person name="Purcell S."/>
            <person name="Rachupka T."/>
            <person name="Ramasamy U."/>
            <person name="Rameau R."/>
            <person name="Ray V."/>
            <person name="Raymond C."/>
            <person name="Retta R."/>
            <person name="Richardson S."/>
            <person name="Rise C."/>
            <person name="Rodriguez J."/>
            <person name="Rogers J."/>
            <person name="Rogov P."/>
            <person name="Rutman M."/>
            <person name="Schupbach R."/>
            <person name="Seaman C."/>
            <person name="Settipalli S."/>
            <person name="Sharpe T."/>
            <person name="Sheridan J."/>
            <person name="Sherpa N."/>
            <person name="Shi J."/>
            <person name="Smirnov S."/>
            <person name="Smith C."/>
            <person name="Sougnez C."/>
            <person name="Spencer B."/>
            <person name="Stalker J."/>
            <person name="Stange-thomann N."/>
            <person name="Stavropoulos S."/>
            <person name="Stetson K."/>
            <person name="Stone C."/>
            <person name="Stone S."/>
            <person name="Stubbs M."/>
            <person name="Talamas J."/>
            <person name="Tchuinga P."/>
            <person name="Tenzing P."/>
            <person name="Tesfaye S."/>
            <person name="Theodore J."/>
            <person name="Thoulutsang Y."/>
            <person name="Topham K."/>
            <person name="Towey S."/>
            <person name="Tsamla T."/>
            <person name="Tsomo N."/>
            <person name="Vallee D."/>
            <person name="Vassiliev H."/>
            <person name="Venkataraman V."/>
            <person name="Vinson J."/>
            <person name="Vo A."/>
            <person name="Wade C."/>
            <person name="Wang S."/>
            <person name="Wangchuk T."/>
            <person name="Wangdi T."/>
            <person name="Whittaker C."/>
            <person name="Wilkinson J."/>
            <person name="Wu Y."/>
            <person name="Wyman D."/>
            <person name="Yadav S."/>
            <person name="Yang S."/>
            <person name="Yang X."/>
            <person name="Yeager S."/>
            <person name="Yee E."/>
            <person name="Young G."/>
            <person name="Zainoun J."/>
            <person name="Zembeck L."/>
            <person name="Zimmer A."/>
            <person name="Zody M."/>
            <person name="Lander E."/>
        </authorList>
    </citation>
    <scope>NUCLEOTIDE SEQUENCE [LARGE SCALE GENOMIC DNA]</scope>
</reference>
<proteinExistence type="inferred from homology"/>
<dbReference type="AlphaFoldDB" id="H2Y422"/>
<sequence>FQGFSFTNTTPAVFIPRTQTMALGTNAISSVAPSCGGDSFALDMSTSTVAYGKVEVADRKGETIPNGWGADAQGRETNDPTQVLNGGGLLPLGGSEISGGYKGYGLAMMVEVMCGILAGAHYGKNVRKWGTTERIADLGQCFIAVDPKAFHPGFEDRLQDFLDAQRNLDPSDPQHPVLVAGDPERIHMKKCDNMGGIPYPKNVVDYMNGVAEKLGVGNMETVKPE</sequence>
<dbReference type="InterPro" id="IPR036111">
    <property type="entry name" value="Mal/L-sulfo/L-lacto_DH-like_sf"/>
</dbReference>
<evidence type="ECO:0008006" key="5">
    <source>
        <dbReference type="Google" id="ProtNLM"/>
    </source>
</evidence>
<dbReference type="InterPro" id="IPR003767">
    <property type="entry name" value="Malate/L-lactate_DH-like"/>
</dbReference>
<dbReference type="Gene3D" id="3.30.1370.60">
    <property type="entry name" value="Hypothetical oxidoreductase yiak, domain 2"/>
    <property type="match status" value="1"/>
</dbReference>
<evidence type="ECO:0000256" key="1">
    <source>
        <dbReference type="ARBA" id="ARBA00006056"/>
    </source>
</evidence>
<organism evidence="3 4">
    <name type="scientific">Ciona savignyi</name>
    <name type="common">Pacific transparent sea squirt</name>
    <dbReference type="NCBI Taxonomy" id="51511"/>
    <lineage>
        <taxon>Eukaryota</taxon>
        <taxon>Metazoa</taxon>
        <taxon>Chordata</taxon>
        <taxon>Tunicata</taxon>
        <taxon>Ascidiacea</taxon>
        <taxon>Phlebobranchia</taxon>
        <taxon>Cionidae</taxon>
        <taxon>Ciona</taxon>
    </lineage>
</organism>
<dbReference type="Pfam" id="PF02615">
    <property type="entry name" value="Ldh_2"/>
    <property type="match status" value="1"/>
</dbReference>
<dbReference type="Ensembl" id="ENSCSAVT00000000071.1">
    <property type="protein sequence ID" value="ENSCSAVP00000000070.1"/>
    <property type="gene ID" value="ENSCSAVG00000000031.1"/>
</dbReference>
<dbReference type="InParanoid" id="H2Y422"/>
<evidence type="ECO:0000313" key="4">
    <source>
        <dbReference type="Proteomes" id="UP000007875"/>
    </source>
</evidence>
<keyword evidence="4" id="KW-1185">Reference proteome</keyword>
<comment type="similarity">
    <text evidence="1">Belongs to the LDH2/MDH2 oxidoreductase family.</text>
</comment>
<dbReference type="SUPFAM" id="SSF89733">
    <property type="entry name" value="L-sulfolactate dehydrogenase-like"/>
    <property type="match status" value="1"/>
</dbReference>
<dbReference type="InterPro" id="IPR043143">
    <property type="entry name" value="Mal/L-sulf/L-lact_DH-like_NADP"/>
</dbReference>
<keyword evidence="2" id="KW-0560">Oxidoreductase</keyword>
<reference evidence="3" key="3">
    <citation type="submission" date="2025-09" db="UniProtKB">
        <authorList>
            <consortium name="Ensembl"/>
        </authorList>
    </citation>
    <scope>IDENTIFICATION</scope>
</reference>
<dbReference type="PANTHER" id="PTHR11091:SF0">
    <property type="entry name" value="MALATE DEHYDROGENASE"/>
    <property type="match status" value="1"/>
</dbReference>
<dbReference type="HOGENOM" id="CLU_040452_5_1_1"/>
<dbReference type="OMA" id="IEIFCGV"/>
<dbReference type="Proteomes" id="UP000007875">
    <property type="component" value="Unassembled WGS sequence"/>
</dbReference>
<dbReference type="STRING" id="51511.ENSCSAVP00000000070"/>
<accession>H2Y422</accession>
<protein>
    <recommendedName>
        <fullName evidence="5">Malate dehydrogenase</fullName>
    </recommendedName>
</protein>
<reference evidence="3" key="2">
    <citation type="submission" date="2025-08" db="UniProtKB">
        <authorList>
            <consortium name="Ensembl"/>
        </authorList>
    </citation>
    <scope>IDENTIFICATION</scope>
</reference>
<evidence type="ECO:0000256" key="2">
    <source>
        <dbReference type="ARBA" id="ARBA00023002"/>
    </source>
</evidence>
<name>H2Y422_CIOSA</name>
<dbReference type="GO" id="GO:0016491">
    <property type="term" value="F:oxidoreductase activity"/>
    <property type="evidence" value="ECO:0007669"/>
    <property type="project" value="UniProtKB-KW"/>
</dbReference>